<gene>
    <name evidence="2" type="ORF">J2S59_000239</name>
</gene>
<protein>
    <recommendedName>
        <fullName evidence="4">XRE family transcriptional regulator</fullName>
    </recommendedName>
</protein>
<proteinExistence type="predicted"/>
<dbReference type="RefSeq" id="WP_068116450.1">
    <property type="nucleotide sequence ID" value="NZ_CCXJ01000023.1"/>
</dbReference>
<sequence>MPQTNNQKRASDAVASWLALHDKNPAWLVDATGADPGTISTFLNQERWPKLSTQGKIEKALGWPPGTIRQIGNGADVPPDLLTPPGEPAETTPVGAGVDPELLAELAHASPDAIEAVRAVLRAAKGG</sequence>
<evidence type="ECO:0008006" key="4">
    <source>
        <dbReference type="Google" id="ProtNLM"/>
    </source>
</evidence>
<reference evidence="2 3" key="1">
    <citation type="submission" date="2023-07" db="EMBL/GenBank/DDBJ databases">
        <title>Sequencing the genomes of 1000 actinobacteria strains.</title>
        <authorList>
            <person name="Klenk H.-P."/>
        </authorList>
    </citation>
    <scope>NUCLEOTIDE SEQUENCE [LARGE SCALE GENOMIC DNA]</scope>
    <source>
        <strain evidence="2 3">GD13</strain>
    </source>
</reference>
<evidence type="ECO:0000313" key="3">
    <source>
        <dbReference type="Proteomes" id="UP001240447"/>
    </source>
</evidence>
<evidence type="ECO:0000313" key="2">
    <source>
        <dbReference type="EMBL" id="MDP9820430.1"/>
    </source>
</evidence>
<name>A0ABT9NKR3_9ACTN</name>
<keyword evidence="3" id="KW-1185">Reference proteome</keyword>
<comment type="caution">
    <text evidence="2">The sequence shown here is derived from an EMBL/GenBank/DDBJ whole genome shotgun (WGS) entry which is preliminary data.</text>
</comment>
<dbReference type="EMBL" id="JAUSQM010000001">
    <property type="protein sequence ID" value="MDP9820430.1"/>
    <property type="molecule type" value="Genomic_DNA"/>
</dbReference>
<dbReference type="Proteomes" id="UP001240447">
    <property type="component" value="Unassembled WGS sequence"/>
</dbReference>
<accession>A0ABT9NKR3</accession>
<feature type="region of interest" description="Disordered" evidence="1">
    <location>
        <begin position="73"/>
        <end position="96"/>
    </location>
</feature>
<organism evidence="2 3">
    <name type="scientific">Nocardioides massiliensis</name>
    <dbReference type="NCBI Taxonomy" id="1325935"/>
    <lineage>
        <taxon>Bacteria</taxon>
        <taxon>Bacillati</taxon>
        <taxon>Actinomycetota</taxon>
        <taxon>Actinomycetes</taxon>
        <taxon>Propionibacteriales</taxon>
        <taxon>Nocardioidaceae</taxon>
        <taxon>Nocardioides</taxon>
    </lineage>
</organism>
<evidence type="ECO:0000256" key="1">
    <source>
        <dbReference type="SAM" id="MobiDB-lite"/>
    </source>
</evidence>